<dbReference type="Proteomes" id="UP000887578">
    <property type="component" value="Unplaced"/>
</dbReference>
<protein>
    <submittedName>
        <fullName evidence="3">Uncharacterized protein</fullName>
    </submittedName>
</protein>
<reference evidence="3" key="1">
    <citation type="submission" date="2022-11" db="UniProtKB">
        <authorList>
            <consortium name="WormBaseParasite"/>
        </authorList>
    </citation>
    <scope>IDENTIFICATION</scope>
</reference>
<feature type="signal peptide" evidence="1">
    <location>
        <begin position="1"/>
        <end position="16"/>
    </location>
</feature>
<dbReference type="AlphaFoldDB" id="A0A914QU20"/>
<keyword evidence="2" id="KW-1185">Reference proteome</keyword>
<dbReference type="WBParaSite" id="PDA_v2.g7623.t1">
    <property type="protein sequence ID" value="PDA_v2.g7623.t1"/>
    <property type="gene ID" value="PDA_v2.g7623"/>
</dbReference>
<name>A0A914QU20_9BILA</name>
<evidence type="ECO:0000313" key="3">
    <source>
        <dbReference type="WBParaSite" id="PDA_v2.g7623.t1"/>
    </source>
</evidence>
<proteinExistence type="predicted"/>
<sequence>MKTIFISLLFLVFVCANIDGYSQKKTLKDATANGLFLSYLKRQSKDLRRTIDTFEEIQEKQPLTSPKEKFWFGGKLEGEANLHCCGCPVGSCDCCSSIGIGFCCDFIEDKTADKKSDSNEEE</sequence>
<evidence type="ECO:0000313" key="2">
    <source>
        <dbReference type="Proteomes" id="UP000887578"/>
    </source>
</evidence>
<accession>A0A914QU20</accession>
<evidence type="ECO:0000256" key="1">
    <source>
        <dbReference type="SAM" id="SignalP"/>
    </source>
</evidence>
<feature type="chain" id="PRO_5037472389" evidence="1">
    <location>
        <begin position="17"/>
        <end position="122"/>
    </location>
</feature>
<keyword evidence="1" id="KW-0732">Signal</keyword>
<organism evidence="2 3">
    <name type="scientific">Panagrolaimus davidi</name>
    <dbReference type="NCBI Taxonomy" id="227884"/>
    <lineage>
        <taxon>Eukaryota</taxon>
        <taxon>Metazoa</taxon>
        <taxon>Ecdysozoa</taxon>
        <taxon>Nematoda</taxon>
        <taxon>Chromadorea</taxon>
        <taxon>Rhabditida</taxon>
        <taxon>Tylenchina</taxon>
        <taxon>Panagrolaimomorpha</taxon>
        <taxon>Panagrolaimoidea</taxon>
        <taxon>Panagrolaimidae</taxon>
        <taxon>Panagrolaimus</taxon>
    </lineage>
</organism>